<dbReference type="Pfam" id="PF01408">
    <property type="entry name" value="GFO_IDH_MocA"/>
    <property type="match status" value="1"/>
</dbReference>
<evidence type="ECO:0000259" key="3">
    <source>
        <dbReference type="Pfam" id="PF22725"/>
    </source>
</evidence>
<dbReference type="Gene3D" id="3.40.50.720">
    <property type="entry name" value="NAD(P)-binding Rossmann-like Domain"/>
    <property type="match status" value="1"/>
</dbReference>
<dbReference type="PANTHER" id="PTHR43818:SF11">
    <property type="entry name" value="BCDNA.GH03377"/>
    <property type="match status" value="1"/>
</dbReference>
<gene>
    <name evidence="4" type="ORF">AVDCRST_MAG95-1419</name>
</gene>
<dbReference type="PROSITE" id="PS51318">
    <property type="entry name" value="TAT"/>
    <property type="match status" value="1"/>
</dbReference>
<dbReference type="NCBIfam" id="TIGR01409">
    <property type="entry name" value="TAT_signal_seq"/>
    <property type="match status" value="1"/>
</dbReference>
<dbReference type="AlphaFoldDB" id="A0A6J4I2V9"/>
<dbReference type="InterPro" id="IPR006311">
    <property type="entry name" value="TAT_signal"/>
</dbReference>
<dbReference type="EMBL" id="CADCTJ010000443">
    <property type="protein sequence ID" value="CAA9240768.1"/>
    <property type="molecule type" value="Genomic_DNA"/>
</dbReference>
<dbReference type="InterPro" id="IPR055170">
    <property type="entry name" value="GFO_IDH_MocA-like_dom"/>
</dbReference>
<dbReference type="InterPro" id="IPR000683">
    <property type="entry name" value="Gfo/Idh/MocA-like_OxRdtase_N"/>
</dbReference>
<dbReference type="Pfam" id="PF22725">
    <property type="entry name" value="GFO_IDH_MocA_C3"/>
    <property type="match status" value="1"/>
</dbReference>
<dbReference type="GO" id="GO:0000166">
    <property type="term" value="F:nucleotide binding"/>
    <property type="evidence" value="ECO:0007669"/>
    <property type="project" value="InterPro"/>
</dbReference>
<dbReference type="InterPro" id="IPR036291">
    <property type="entry name" value="NAD(P)-bd_dom_sf"/>
</dbReference>
<accession>A0A6J4I2V9</accession>
<sequence length="391" mass="43916">MKDTQNNRRRFMKETFTSAAGLMVLGTLPEKSWAVTREESVQIYPSDKQIDPAAPRLQFSVIGLNHGHIYSQVEAVVRGGGELISFYAPEPDLAAAFAKRFPAAKLARSEKEILDNKNIKLVVSASIPNERAPLGIRVMQHGKDFMADKPGITSLAQLAEVRRVQKETRRIYSIMYSERFENRATVKAGELVKAGAIGQVIQTIGLGPHRMNPKTRPEWFFDRQRFGGIICDIGSHQFDQYLYFTNSNKAEVVASQVGNVHYPQYPKFEDFGDVMLRGNGGTGYIRVDWFTPDGLKSWGDGRLTILGTDGFIEIRKNIDIAGREGGNHLFLTDQKETRYIDCSQQPLPYGLQLVDDIINRTETAMTQEHCFLATELALKAQQQAQPVAFKK</sequence>
<dbReference type="InterPro" id="IPR050463">
    <property type="entry name" value="Gfo/Idh/MocA_oxidrdct_glycsds"/>
</dbReference>
<dbReference type="Gene3D" id="3.30.360.10">
    <property type="entry name" value="Dihydrodipicolinate Reductase, domain 2"/>
    <property type="match status" value="1"/>
</dbReference>
<dbReference type="SUPFAM" id="SSF55347">
    <property type="entry name" value="Glyceraldehyde-3-phosphate dehydrogenase-like, C-terminal domain"/>
    <property type="match status" value="1"/>
</dbReference>
<dbReference type="SUPFAM" id="SSF51735">
    <property type="entry name" value="NAD(P)-binding Rossmann-fold domains"/>
    <property type="match status" value="1"/>
</dbReference>
<organism evidence="4">
    <name type="scientific">uncultured Adhaeribacter sp</name>
    <dbReference type="NCBI Taxonomy" id="448109"/>
    <lineage>
        <taxon>Bacteria</taxon>
        <taxon>Pseudomonadati</taxon>
        <taxon>Bacteroidota</taxon>
        <taxon>Cytophagia</taxon>
        <taxon>Cytophagales</taxon>
        <taxon>Hymenobacteraceae</taxon>
        <taxon>Adhaeribacter</taxon>
        <taxon>environmental samples</taxon>
    </lineage>
</organism>
<dbReference type="GO" id="GO:0016491">
    <property type="term" value="F:oxidoreductase activity"/>
    <property type="evidence" value="ECO:0007669"/>
    <property type="project" value="UniProtKB-KW"/>
</dbReference>
<dbReference type="PANTHER" id="PTHR43818">
    <property type="entry name" value="BCDNA.GH03377"/>
    <property type="match status" value="1"/>
</dbReference>
<proteinExistence type="predicted"/>
<dbReference type="InterPro" id="IPR019546">
    <property type="entry name" value="TAT_signal_bac_arc"/>
</dbReference>
<keyword evidence="1" id="KW-0560">Oxidoreductase</keyword>
<feature type="domain" description="Gfo/Idh/MocA-like oxidoreductase N-terminal" evidence="2">
    <location>
        <begin position="61"/>
        <end position="174"/>
    </location>
</feature>
<feature type="domain" description="GFO/IDH/MocA-like oxidoreductase" evidence="3">
    <location>
        <begin position="187"/>
        <end position="312"/>
    </location>
</feature>
<evidence type="ECO:0000259" key="2">
    <source>
        <dbReference type="Pfam" id="PF01408"/>
    </source>
</evidence>
<evidence type="ECO:0000313" key="4">
    <source>
        <dbReference type="EMBL" id="CAA9240768.1"/>
    </source>
</evidence>
<evidence type="ECO:0000256" key="1">
    <source>
        <dbReference type="ARBA" id="ARBA00023002"/>
    </source>
</evidence>
<protein>
    <submittedName>
        <fullName evidence="4">Oxidoreductase domain protein</fullName>
    </submittedName>
</protein>
<reference evidence="4" key="1">
    <citation type="submission" date="2020-02" db="EMBL/GenBank/DDBJ databases">
        <authorList>
            <person name="Meier V. D."/>
        </authorList>
    </citation>
    <scope>NUCLEOTIDE SEQUENCE</scope>
    <source>
        <strain evidence="4">AVDCRST_MAG95</strain>
    </source>
</reference>
<name>A0A6J4I2V9_9BACT</name>